<feature type="compositionally biased region" description="Pro residues" evidence="2">
    <location>
        <begin position="274"/>
        <end position="283"/>
    </location>
</feature>
<feature type="region of interest" description="Disordered" evidence="2">
    <location>
        <begin position="241"/>
        <end position="385"/>
    </location>
</feature>
<keyword evidence="4" id="KW-1185">Reference proteome</keyword>
<dbReference type="EMBL" id="FOUY01000007">
    <property type="protein sequence ID" value="SFN06941.1"/>
    <property type="molecule type" value="Genomic_DNA"/>
</dbReference>
<accession>A0A1I4W098</accession>
<gene>
    <name evidence="3" type="ORF">SAMN05216207_100799</name>
</gene>
<feature type="compositionally biased region" description="Acidic residues" evidence="2">
    <location>
        <begin position="8"/>
        <end position="18"/>
    </location>
</feature>
<evidence type="ECO:0000313" key="4">
    <source>
        <dbReference type="Proteomes" id="UP000199614"/>
    </source>
</evidence>
<keyword evidence="1" id="KW-0175">Coiled coil</keyword>
<sequence length="385" mass="38948">MGGRDVDSRDDEVEDVRDDETTRAAGTTAAGLPRRTPSVPHDGFRGGPAADTPRADSRVVDTSSIDTTIVEELLTRLANTERAREQAEAARDEAVQRADALAAALEDARAQPAETFGMRADKVLRMADHDAAQRRRTAEREAEELREQARADAEWITTEARSQASRITAEAQTRAQRVTADAAAEVDRLNAAGVAARRDGELVADTAASMHAHVSGLRSSVRDEVARLHALLGAELHRLDRPAPLTGEGGEAGRVADGLVGDTGPLPAVAARPQPAPPAPDDPVPAAEEPSGAGPDTGDLPAVSLPEQRAADGGAGTGGPADSGAGGSGTGGIGAGGSRAGDSGAGGGGAGGGAAEDGPSEVATPDADARTGAEPVRTSGHTGEE</sequence>
<proteinExistence type="predicted"/>
<evidence type="ECO:0000256" key="2">
    <source>
        <dbReference type="SAM" id="MobiDB-lite"/>
    </source>
</evidence>
<protein>
    <submittedName>
        <fullName evidence="3">FoF1-type ATP synthase, membrane subunit b or b</fullName>
    </submittedName>
</protein>
<feature type="compositionally biased region" description="Gly residues" evidence="2">
    <location>
        <begin position="313"/>
        <end position="355"/>
    </location>
</feature>
<dbReference type="AlphaFoldDB" id="A0A1I4W098"/>
<evidence type="ECO:0000256" key="1">
    <source>
        <dbReference type="SAM" id="Coils"/>
    </source>
</evidence>
<feature type="coiled-coil region" evidence="1">
    <location>
        <begin position="70"/>
        <end position="148"/>
    </location>
</feature>
<name>A0A1I4W098_PSUAM</name>
<evidence type="ECO:0000313" key="3">
    <source>
        <dbReference type="EMBL" id="SFN06941.1"/>
    </source>
</evidence>
<feature type="region of interest" description="Disordered" evidence="2">
    <location>
        <begin position="1"/>
        <end position="62"/>
    </location>
</feature>
<reference evidence="3 4" key="1">
    <citation type="submission" date="2016-10" db="EMBL/GenBank/DDBJ databases">
        <authorList>
            <person name="de Groot N.N."/>
        </authorList>
    </citation>
    <scope>NUCLEOTIDE SEQUENCE [LARGE SCALE GENOMIC DNA]</scope>
    <source>
        <strain evidence="3 4">CGMCC 4.1877</strain>
    </source>
</reference>
<dbReference type="Proteomes" id="UP000199614">
    <property type="component" value="Unassembled WGS sequence"/>
</dbReference>
<organism evidence="3 4">
    <name type="scientific">Pseudonocardia ammonioxydans</name>
    <dbReference type="NCBI Taxonomy" id="260086"/>
    <lineage>
        <taxon>Bacteria</taxon>
        <taxon>Bacillati</taxon>
        <taxon>Actinomycetota</taxon>
        <taxon>Actinomycetes</taxon>
        <taxon>Pseudonocardiales</taxon>
        <taxon>Pseudonocardiaceae</taxon>
        <taxon>Pseudonocardia</taxon>
    </lineage>
</organism>
<dbReference type="STRING" id="260086.SAMN05216207_100799"/>